<name>A0ABR8RZL8_9MICO</name>
<feature type="region of interest" description="Disordered" evidence="1">
    <location>
        <begin position="62"/>
        <end position="87"/>
    </location>
</feature>
<evidence type="ECO:0008006" key="5">
    <source>
        <dbReference type="Google" id="ProtNLM"/>
    </source>
</evidence>
<protein>
    <recommendedName>
        <fullName evidence="5">NADH:ubiquinone oxidoreductase</fullName>
    </recommendedName>
</protein>
<reference evidence="3 4" key="1">
    <citation type="submission" date="2020-08" db="EMBL/GenBank/DDBJ databases">
        <title>A Genomic Blueprint of the Chicken Gut Microbiome.</title>
        <authorList>
            <person name="Gilroy R."/>
            <person name="Ravi A."/>
            <person name="Getino M."/>
            <person name="Pursley I."/>
            <person name="Horton D.L."/>
            <person name="Alikhan N.-F."/>
            <person name="Baker D."/>
            <person name="Gharbi K."/>
            <person name="Hall N."/>
            <person name="Watson M."/>
            <person name="Adriaenssens E.M."/>
            <person name="Foster-Nyarko E."/>
            <person name="Jarju S."/>
            <person name="Secka A."/>
            <person name="Antonio M."/>
            <person name="Oren A."/>
            <person name="Chaudhuri R."/>
            <person name="La Ragione R.M."/>
            <person name="Hildebrand F."/>
            <person name="Pallen M.J."/>
        </authorList>
    </citation>
    <scope>NUCLEOTIDE SEQUENCE [LARGE SCALE GENOMIC DNA]</scope>
    <source>
        <strain evidence="3 4">Sa4CUA7</strain>
    </source>
</reference>
<proteinExistence type="predicted"/>
<keyword evidence="2" id="KW-0472">Membrane</keyword>
<sequence length="87" mass="9484">MRAYLLRSGLLTAITGGITLLRGLRNDEPFTWRTALAWLSWGITLALAIGAVVDTRRAKRGHLVAGDSPASGKQQQKLLTQRLKKSA</sequence>
<gene>
    <name evidence="3" type="ORF">H9651_03365</name>
</gene>
<dbReference type="EMBL" id="JACSQP010000002">
    <property type="protein sequence ID" value="MBD7956670.1"/>
    <property type="molecule type" value="Genomic_DNA"/>
</dbReference>
<comment type="caution">
    <text evidence="3">The sequence shown here is derived from an EMBL/GenBank/DDBJ whole genome shotgun (WGS) entry which is preliminary data.</text>
</comment>
<keyword evidence="2" id="KW-1133">Transmembrane helix</keyword>
<evidence type="ECO:0000313" key="3">
    <source>
        <dbReference type="EMBL" id="MBD7956670.1"/>
    </source>
</evidence>
<accession>A0ABR8RZL8</accession>
<feature type="transmembrane region" description="Helical" evidence="2">
    <location>
        <begin position="35"/>
        <end position="53"/>
    </location>
</feature>
<dbReference type="RefSeq" id="WP_191717695.1">
    <property type="nucleotide sequence ID" value="NZ_JACSQP010000002.1"/>
</dbReference>
<organism evidence="3 4">
    <name type="scientific">Microbacterium pullorum</name>
    <dbReference type="NCBI Taxonomy" id="2762236"/>
    <lineage>
        <taxon>Bacteria</taxon>
        <taxon>Bacillati</taxon>
        <taxon>Actinomycetota</taxon>
        <taxon>Actinomycetes</taxon>
        <taxon>Micrococcales</taxon>
        <taxon>Microbacteriaceae</taxon>
        <taxon>Microbacterium</taxon>
    </lineage>
</organism>
<evidence type="ECO:0000256" key="1">
    <source>
        <dbReference type="SAM" id="MobiDB-lite"/>
    </source>
</evidence>
<evidence type="ECO:0000256" key="2">
    <source>
        <dbReference type="SAM" id="Phobius"/>
    </source>
</evidence>
<evidence type="ECO:0000313" key="4">
    <source>
        <dbReference type="Proteomes" id="UP000648352"/>
    </source>
</evidence>
<dbReference type="Proteomes" id="UP000648352">
    <property type="component" value="Unassembled WGS sequence"/>
</dbReference>
<keyword evidence="2" id="KW-0812">Transmembrane</keyword>
<keyword evidence="4" id="KW-1185">Reference proteome</keyword>